<dbReference type="EMBL" id="BONH01000045">
    <property type="protein sequence ID" value="GIG01972.1"/>
    <property type="molecule type" value="Genomic_DNA"/>
</dbReference>
<dbReference type="HAMAP" id="MF_01940">
    <property type="entry name" value="RNA_CPDase"/>
    <property type="match status" value="1"/>
</dbReference>
<dbReference type="Gene3D" id="3.90.1140.10">
    <property type="entry name" value="Cyclic phosphodiesterase"/>
    <property type="match status" value="1"/>
</dbReference>
<comment type="caution">
    <text evidence="3">The sequence shown here is derived from an EMBL/GenBank/DDBJ whole genome shotgun (WGS) entry which is preliminary data.</text>
</comment>
<dbReference type="RefSeq" id="WP_120316701.1">
    <property type="nucleotide sequence ID" value="NZ_BONH01000045.1"/>
</dbReference>
<comment type="function">
    <text evidence="2">Hydrolyzes RNA 2',3'-cyclic phosphodiester to an RNA 2'-phosphomonoester.</text>
</comment>
<comment type="catalytic activity">
    <reaction evidence="2">
        <text>a 3'-end 2',3'-cyclophospho-ribonucleotide-RNA + H2O = a 3'-end 2'-phospho-ribonucleotide-RNA + H(+)</text>
        <dbReference type="Rhea" id="RHEA:11828"/>
        <dbReference type="Rhea" id="RHEA-COMP:10464"/>
        <dbReference type="Rhea" id="RHEA-COMP:17353"/>
        <dbReference type="ChEBI" id="CHEBI:15377"/>
        <dbReference type="ChEBI" id="CHEBI:15378"/>
        <dbReference type="ChEBI" id="CHEBI:83064"/>
        <dbReference type="ChEBI" id="CHEBI:173113"/>
        <dbReference type="EC" id="3.1.4.58"/>
    </reaction>
</comment>
<evidence type="ECO:0000256" key="2">
    <source>
        <dbReference type="HAMAP-Rule" id="MF_01940"/>
    </source>
</evidence>
<sequence length="194" mass="21170">MPPTQRLFVAVYPPAPAITDLAGLVSRLAFTRPHPEGLSLRPVPPEQWHVTVAFLGELDPAQLDTTIAAMSAVASATPRAPRLRLSGGGRFPNGRAAAIWAGLHGDLDDLHELANRLRRALTEARAPFDPRPYQPHLTLARPGDRLGPDELREIMDQLDAYDGPAWPAPALVLMRSDHPVSNHYTEVFRAPLPA</sequence>
<keyword evidence="1 2" id="KW-0378">Hydrolase</keyword>
<dbReference type="AlphaFoldDB" id="A0A8J3KLF2"/>
<evidence type="ECO:0000256" key="1">
    <source>
        <dbReference type="ARBA" id="ARBA00022801"/>
    </source>
</evidence>
<gene>
    <name evidence="3" type="ORF">Cci01nite_70650</name>
</gene>
<keyword evidence="4" id="KW-1185">Reference proteome</keyword>
<dbReference type="NCBIfam" id="TIGR02258">
    <property type="entry name" value="2_5_ligase"/>
    <property type="match status" value="1"/>
</dbReference>
<feature type="active site" description="Proton donor" evidence="2">
    <location>
        <position position="49"/>
    </location>
</feature>
<organism evidence="3 4">
    <name type="scientific">Catellatospora citrea</name>
    <dbReference type="NCBI Taxonomy" id="53366"/>
    <lineage>
        <taxon>Bacteria</taxon>
        <taxon>Bacillati</taxon>
        <taxon>Actinomycetota</taxon>
        <taxon>Actinomycetes</taxon>
        <taxon>Micromonosporales</taxon>
        <taxon>Micromonosporaceae</taxon>
        <taxon>Catellatospora</taxon>
    </lineage>
</organism>
<dbReference type="SUPFAM" id="SSF55144">
    <property type="entry name" value="LigT-like"/>
    <property type="match status" value="1"/>
</dbReference>
<feature type="short sequence motif" description="HXTX 1" evidence="2">
    <location>
        <begin position="49"/>
        <end position="52"/>
    </location>
</feature>
<feature type="active site" description="Proton acceptor" evidence="2">
    <location>
        <position position="136"/>
    </location>
</feature>
<dbReference type="Pfam" id="PF13563">
    <property type="entry name" value="2_5_RNA_ligase2"/>
    <property type="match status" value="1"/>
</dbReference>
<protein>
    <recommendedName>
        <fullName evidence="2">RNA 2',3'-cyclic phosphodiesterase</fullName>
        <shortName evidence="2">RNA 2',3'-CPDase</shortName>
        <ecNumber evidence="2">3.1.4.58</ecNumber>
    </recommendedName>
</protein>
<dbReference type="Proteomes" id="UP000659904">
    <property type="component" value="Unassembled WGS sequence"/>
</dbReference>
<dbReference type="GO" id="GO:0008664">
    <property type="term" value="F:RNA 2',3'-cyclic 3'-phosphodiesterase activity"/>
    <property type="evidence" value="ECO:0007669"/>
    <property type="project" value="UniProtKB-EC"/>
</dbReference>
<proteinExistence type="inferred from homology"/>
<dbReference type="InterPro" id="IPR004175">
    <property type="entry name" value="RNA_CPDase"/>
</dbReference>
<reference evidence="3 4" key="1">
    <citation type="submission" date="2021-01" db="EMBL/GenBank/DDBJ databases">
        <title>Whole genome shotgun sequence of Catellatospora citrea NBRC 14495.</title>
        <authorList>
            <person name="Komaki H."/>
            <person name="Tamura T."/>
        </authorList>
    </citation>
    <scope>NUCLEOTIDE SEQUENCE [LARGE SCALE GENOMIC DNA]</scope>
    <source>
        <strain evidence="3 4">NBRC 14495</strain>
    </source>
</reference>
<evidence type="ECO:0000313" key="3">
    <source>
        <dbReference type="EMBL" id="GIG01972.1"/>
    </source>
</evidence>
<evidence type="ECO:0000313" key="4">
    <source>
        <dbReference type="Proteomes" id="UP000659904"/>
    </source>
</evidence>
<name>A0A8J3KLF2_9ACTN</name>
<dbReference type="GO" id="GO:0004113">
    <property type="term" value="F:2',3'-cyclic-nucleotide 3'-phosphodiesterase activity"/>
    <property type="evidence" value="ECO:0007669"/>
    <property type="project" value="InterPro"/>
</dbReference>
<dbReference type="EC" id="3.1.4.58" evidence="2"/>
<dbReference type="PANTHER" id="PTHR35561">
    <property type="entry name" value="RNA 2',3'-CYCLIC PHOSPHODIESTERASE"/>
    <property type="match status" value="1"/>
</dbReference>
<comment type="similarity">
    <text evidence="2">Belongs to the 2H phosphoesterase superfamily. ThpR family.</text>
</comment>
<dbReference type="PANTHER" id="PTHR35561:SF1">
    <property type="entry name" value="RNA 2',3'-CYCLIC PHOSPHODIESTERASE"/>
    <property type="match status" value="1"/>
</dbReference>
<accession>A0A8J3KLF2</accession>
<dbReference type="InterPro" id="IPR009097">
    <property type="entry name" value="Cyclic_Pdiesterase"/>
</dbReference>
<feature type="short sequence motif" description="HXTX 2" evidence="2">
    <location>
        <begin position="136"/>
        <end position="139"/>
    </location>
</feature>